<evidence type="ECO:0000313" key="5">
    <source>
        <dbReference type="Proteomes" id="UP000517252"/>
    </source>
</evidence>
<name>A0A6V8RBG9_TRIAP</name>
<dbReference type="EMBL" id="BLZH01000015">
    <property type="protein sequence ID" value="GFP59963.1"/>
    <property type="molecule type" value="Genomic_DNA"/>
</dbReference>
<evidence type="ECO:0000256" key="2">
    <source>
        <dbReference type="SAM" id="SignalP"/>
    </source>
</evidence>
<evidence type="ECO:0000256" key="1">
    <source>
        <dbReference type="SAM" id="MobiDB-lite"/>
    </source>
</evidence>
<feature type="signal peptide" evidence="2">
    <location>
        <begin position="1"/>
        <end position="22"/>
    </location>
</feature>
<dbReference type="AlphaFoldDB" id="A0A6V8RBG9"/>
<sequence>MIFDIIWVLGLCNLVGASYAHATNAPTNACNTITGHYQQWRKDKSTDILVVDPDLGYNCLKSVTINNTLAYNYLSELIKYTQYQSTLTSLKHPPKDYYWPAVDLVGELEGIQKNITAGAYHSQYDVDIDVAKRTVYLISVSSDGLKDPLVYVYDGLPGLQSGTKASNIITINGKDVITLLRSEAFYNLADPDSAWNYMFWNTARDPKTIPLSATFTFPNAVFNWYPGKETILGFANGTSRTYETQAVIDTTTWDEDITDGEAFFHHYCLAPASTAASSSTATDQSSAATTTTSPAIPSVTRIFEHPDAVLQDPFDVVAGYYLDDAGYDDVAVLWVAQFLSFFSQSPAQLDTIRNFDRLFPKAHTVFHTNYELSKPVKLMTDSFGAIPVEDLLPKANDSQADQQLKSEAYYNDYNYRIWEDVNGNNFSSLAAFTPPVEESGANFTATFQLPLNNTIWDLTQNYVPFGYGPYYNASYQQPFEEANVVVLSDASAEIVQHDVQMLIQLGAIADVETAKQLLPGFIPLPLGDIKGTVFREYGINTRNHLLPNDTIPSMMRFEPAGCHTYYTPENVADVQRMWRDAVDIAWNGKACAAGGFPTNASGSGSGPESPAHVTSDARMEKAMDRLAALALIVGGILIHNM</sequence>
<comment type="caution">
    <text evidence="4">The sequence shown here is derived from an EMBL/GenBank/DDBJ whole genome shotgun (WGS) entry which is preliminary data.</text>
</comment>
<dbReference type="InterPro" id="IPR052766">
    <property type="entry name" value="S41A_metabolite_peptidase"/>
</dbReference>
<accession>A0A6V8RBG9</accession>
<feature type="domain" description="CPAF-like PDZ" evidence="3">
    <location>
        <begin position="132"/>
        <end position="250"/>
    </location>
</feature>
<keyword evidence="2" id="KW-0732">Signal</keyword>
<dbReference type="Proteomes" id="UP000517252">
    <property type="component" value="Unassembled WGS sequence"/>
</dbReference>
<dbReference type="PANTHER" id="PTHR37049:SF4">
    <property type="entry name" value="RHODANESE DOMAIN-CONTAINING PROTEIN"/>
    <property type="match status" value="1"/>
</dbReference>
<dbReference type="PANTHER" id="PTHR37049">
    <property type="entry name" value="PEPTIDASE S41 FAMILY PROTEIN"/>
    <property type="match status" value="1"/>
</dbReference>
<feature type="region of interest" description="Disordered" evidence="1">
    <location>
        <begin position="597"/>
        <end position="617"/>
    </location>
</feature>
<feature type="chain" id="PRO_5028084478" description="CPAF-like PDZ domain-containing protein" evidence="2">
    <location>
        <begin position="23"/>
        <end position="641"/>
    </location>
</feature>
<organism evidence="4 5">
    <name type="scientific">Trichoderma asperellum</name>
    <name type="common">Filamentous fungus</name>
    <dbReference type="NCBI Taxonomy" id="101201"/>
    <lineage>
        <taxon>Eukaryota</taxon>
        <taxon>Fungi</taxon>
        <taxon>Dikarya</taxon>
        <taxon>Ascomycota</taxon>
        <taxon>Pezizomycotina</taxon>
        <taxon>Sordariomycetes</taxon>
        <taxon>Hypocreomycetidae</taxon>
        <taxon>Hypocreales</taxon>
        <taxon>Hypocreaceae</taxon>
        <taxon>Trichoderma</taxon>
    </lineage>
</organism>
<proteinExistence type="predicted"/>
<dbReference type="Pfam" id="PF23658">
    <property type="entry name" value="PDZ_CPAF_rel"/>
    <property type="match status" value="1"/>
</dbReference>
<gene>
    <name evidence="4" type="ORF">TASIC1_0015013200</name>
</gene>
<evidence type="ECO:0000259" key="3">
    <source>
        <dbReference type="Pfam" id="PF23658"/>
    </source>
</evidence>
<evidence type="ECO:0000313" key="4">
    <source>
        <dbReference type="EMBL" id="GFP59963.1"/>
    </source>
</evidence>
<reference evidence="4 5" key="1">
    <citation type="submission" date="2020-07" db="EMBL/GenBank/DDBJ databases">
        <title>Trichoderma asperellum IC-1 whole genome shotgun sequence.</title>
        <authorList>
            <person name="Kanamasa S."/>
            <person name="Takahashi H."/>
        </authorList>
    </citation>
    <scope>NUCLEOTIDE SEQUENCE [LARGE SCALE GENOMIC DNA]</scope>
    <source>
        <strain evidence="4 5">IC-1</strain>
    </source>
</reference>
<dbReference type="InterPro" id="IPR056186">
    <property type="entry name" value="PDZ_CPAF-rel"/>
</dbReference>
<protein>
    <recommendedName>
        <fullName evidence="3">CPAF-like PDZ domain-containing protein</fullName>
    </recommendedName>
</protein>
<dbReference type="OrthoDB" id="27214at2759"/>